<accession>G9P107</accession>
<evidence type="ECO:0000313" key="1">
    <source>
        <dbReference type="EMBL" id="EHK43254.1"/>
    </source>
</evidence>
<proteinExistence type="predicted"/>
<dbReference type="OMA" id="DCLMARD"/>
<dbReference type="EMBL" id="ABDG02000026">
    <property type="protein sequence ID" value="EHK43254.1"/>
    <property type="molecule type" value="Genomic_DNA"/>
</dbReference>
<dbReference type="Proteomes" id="UP000005426">
    <property type="component" value="Unassembled WGS sequence"/>
</dbReference>
<sequence length="234" mass="26676">EIHMRLSRKHLTLSSTYFQELAAIGWEETKVEGGYSYTVTAKGWDEEALIILMNIIHGQTQKVPLEVSLEKLAKIAVLVNHYGCQKAVDFYAKVWTSRLQAPLPETYSRELLLRLFVSWVFSEEHVFKKLTRTIIYESRGLIHTLGLPIPRKLVDALDKDRQQLISGFISDLNSLKTRLSKEEKECSFECLSMSLGALIKGMRAMRLDDPQPTEPFNGYSVMAMEKALGNIKIP</sequence>
<feature type="non-terminal residue" evidence="1">
    <location>
        <position position="234"/>
    </location>
</feature>
<name>G9P107_HYPAI</name>
<protein>
    <recommendedName>
        <fullName evidence="3">BTB domain-containing protein</fullName>
    </recommendedName>
</protein>
<dbReference type="STRING" id="452589.G9P107"/>
<organism evidence="1 2">
    <name type="scientific">Hypocrea atroviridis (strain ATCC 20476 / IMI 206040)</name>
    <name type="common">Trichoderma atroviride</name>
    <dbReference type="NCBI Taxonomy" id="452589"/>
    <lineage>
        <taxon>Eukaryota</taxon>
        <taxon>Fungi</taxon>
        <taxon>Dikarya</taxon>
        <taxon>Ascomycota</taxon>
        <taxon>Pezizomycotina</taxon>
        <taxon>Sordariomycetes</taxon>
        <taxon>Hypocreomycetidae</taxon>
        <taxon>Hypocreales</taxon>
        <taxon>Hypocreaceae</taxon>
        <taxon>Trichoderma</taxon>
    </lineage>
</organism>
<dbReference type="GeneID" id="25776740"/>
<feature type="non-terminal residue" evidence="1">
    <location>
        <position position="1"/>
    </location>
</feature>
<dbReference type="AlphaFoldDB" id="G9P107"/>
<reference evidence="1 2" key="1">
    <citation type="journal article" date="2011" name="Genome Biol.">
        <title>Comparative genome sequence analysis underscores mycoparasitism as the ancestral life style of Trichoderma.</title>
        <authorList>
            <person name="Kubicek C.P."/>
            <person name="Herrera-Estrella A."/>
            <person name="Seidl-Seiboth V."/>
            <person name="Martinez D.A."/>
            <person name="Druzhinina I.S."/>
            <person name="Thon M."/>
            <person name="Zeilinger S."/>
            <person name="Casas-Flores S."/>
            <person name="Horwitz B.A."/>
            <person name="Mukherjee P.K."/>
            <person name="Mukherjee M."/>
            <person name="Kredics L."/>
            <person name="Alcaraz L.D."/>
            <person name="Aerts A."/>
            <person name="Antal Z."/>
            <person name="Atanasova L."/>
            <person name="Cervantes-Badillo M.G."/>
            <person name="Challacombe J."/>
            <person name="Chertkov O."/>
            <person name="McCluskey K."/>
            <person name="Coulpier F."/>
            <person name="Deshpande N."/>
            <person name="von Doehren H."/>
            <person name="Ebbole D.J."/>
            <person name="Esquivel-Naranjo E.U."/>
            <person name="Fekete E."/>
            <person name="Flipphi M."/>
            <person name="Glaser F."/>
            <person name="Gomez-Rodriguez E.Y."/>
            <person name="Gruber S."/>
            <person name="Han C."/>
            <person name="Henrissat B."/>
            <person name="Hermosa R."/>
            <person name="Hernandez-Onate M."/>
            <person name="Karaffa L."/>
            <person name="Kosti I."/>
            <person name="Le Crom S."/>
            <person name="Lindquist E."/>
            <person name="Lucas S."/>
            <person name="Luebeck M."/>
            <person name="Luebeck P.S."/>
            <person name="Margeot A."/>
            <person name="Metz B."/>
            <person name="Misra M."/>
            <person name="Nevalainen H."/>
            <person name="Omann M."/>
            <person name="Packer N."/>
            <person name="Perrone G."/>
            <person name="Uresti-Rivera E.E."/>
            <person name="Salamov A."/>
            <person name="Schmoll M."/>
            <person name="Seiboth B."/>
            <person name="Shapiro H."/>
            <person name="Sukno S."/>
            <person name="Tamayo-Ramos J.A."/>
            <person name="Tisch D."/>
            <person name="Wiest A."/>
            <person name="Wilkinson H.H."/>
            <person name="Zhang M."/>
            <person name="Coutinho P.M."/>
            <person name="Kenerley C.M."/>
            <person name="Monte E."/>
            <person name="Baker S.E."/>
            <person name="Grigoriev I.V."/>
        </authorList>
    </citation>
    <scope>NUCLEOTIDE SEQUENCE [LARGE SCALE GENOMIC DNA]</scope>
    <source>
        <strain evidence="2">ATCC 20476 / IMI 206040</strain>
    </source>
</reference>
<dbReference type="OrthoDB" id="5326346at2759"/>
<dbReference type="KEGG" id="tatv:25776740"/>
<comment type="caution">
    <text evidence="1">The sequence shown here is derived from an EMBL/GenBank/DDBJ whole genome shotgun (WGS) entry which is preliminary data.</text>
</comment>
<evidence type="ECO:0008006" key="3">
    <source>
        <dbReference type="Google" id="ProtNLM"/>
    </source>
</evidence>
<dbReference type="eggNOG" id="ENOG502S8FX">
    <property type="taxonomic scope" value="Eukaryota"/>
</dbReference>
<dbReference type="HOGENOM" id="CLU_1102557_0_0_1"/>
<keyword evidence="2" id="KW-1185">Reference proteome</keyword>
<evidence type="ECO:0000313" key="2">
    <source>
        <dbReference type="Proteomes" id="UP000005426"/>
    </source>
</evidence>
<gene>
    <name evidence="1" type="ORF">TRIATDRAFT_166834</name>
</gene>